<dbReference type="Proteomes" id="UP001301769">
    <property type="component" value="Unassembled WGS sequence"/>
</dbReference>
<evidence type="ECO:0000313" key="3">
    <source>
        <dbReference type="Proteomes" id="UP001301769"/>
    </source>
</evidence>
<evidence type="ECO:0000313" key="2">
    <source>
        <dbReference type="EMBL" id="KAK4212016.1"/>
    </source>
</evidence>
<dbReference type="AlphaFoldDB" id="A0AAN7B428"/>
<dbReference type="InterPro" id="IPR000073">
    <property type="entry name" value="AB_hydrolase_1"/>
</dbReference>
<name>A0AAN7B428_9PEZI</name>
<dbReference type="InterPro" id="IPR029058">
    <property type="entry name" value="AB_hydrolase_fold"/>
</dbReference>
<dbReference type="EMBL" id="MU858136">
    <property type="protein sequence ID" value="KAK4212016.1"/>
    <property type="molecule type" value="Genomic_DNA"/>
</dbReference>
<feature type="domain" description="AB hydrolase-1" evidence="1">
    <location>
        <begin position="39"/>
        <end position="321"/>
    </location>
</feature>
<reference evidence="2" key="1">
    <citation type="journal article" date="2023" name="Mol. Phylogenet. Evol.">
        <title>Genome-scale phylogeny and comparative genomics of the fungal order Sordariales.</title>
        <authorList>
            <person name="Hensen N."/>
            <person name="Bonometti L."/>
            <person name="Westerberg I."/>
            <person name="Brannstrom I.O."/>
            <person name="Guillou S."/>
            <person name="Cros-Aarteil S."/>
            <person name="Calhoun S."/>
            <person name="Haridas S."/>
            <person name="Kuo A."/>
            <person name="Mondo S."/>
            <person name="Pangilinan J."/>
            <person name="Riley R."/>
            <person name="LaButti K."/>
            <person name="Andreopoulos B."/>
            <person name="Lipzen A."/>
            <person name="Chen C."/>
            <person name="Yan M."/>
            <person name="Daum C."/>
            <person name="Ng V."/>
            <person name="Clum A."/>
            <person name="Steindorff A."/>
            <person name="Ohm R.A."/>
            <person name="Martin F."/>
            <person name="Silar P."/>
            <person name="Natvig D.O."/>
            <person name="Lalanne C."/>
            <person name="Gautier V."/>
            <person name="Ament-Velasquez S.L."/>
            <person name="Kruys A."/>
            <person name="Hutchinson M.I."/>
            <person name="Powell A.J."/>
            <person name="Barry K."/>
            <person name="Miller A.N."/>
            <person name="Grigoriev I.V."/>
            <person name="Debuchy R."/>
            <person name="Gladieux P."/>
            <person name="Hiltunen Thoren M."/>
            <person name="Johannesson H."/>
        </authorList>
    </citation>
    <scope>NUCLEOTIDE SEQUENCE</scope>
    <source>
        <strain evidence="2">PSN293</strain>
    </source>
</reference>
<reference evidence="2" key="2">
    <citation type="submission" date="2023-05" db="EMBL/GenBank/DDBJ databases">
        <authorList>
            <consortium name="Lawrence Berkeley National Laboratory"/>
            <person name="Steindorff A."/>
            <person name="Hensen N."/>
            <person name="Bonometti L."/>
            <person name="Westerberg I."/>
            <person name="Brannstrom I.O."/>
            <person name="Guillou S."/>
            <person name="Cros-Aarteil S."/>
            <person name="Calhoun S."/>
            <person name="Haridas S."/>
            <person name="Kuo A."/>
            <person name="Mondo S."/>
            <person name="Pangilinan J."/>
            <person name="Riley R."/>
            <person name="Labutti K."/>
            <person name="Andreopoulos B."/>
            <person name="Lipzen A."/>
            <person name="Chen C."/>
            <person name="Yanf M."/>
            <person name="Daum C."/>
            <person name="Ng V."/>
            <person name="Clum A."/>
            <person name="Ohm R."/>
            <person name="Martin F."/>
            <person name="Silar P."/>
            <person name="Natvig D."/>
            <person name="Lalanne C."/>
            <person name="Gautier V."/>
            <person name="Ament-Velasquez S.L."/>
            <person name="Kruys A."/>
            <person name="Hutchinson M.I."/>
            <person name="Powell A.J."/>
            <person name="Barry K."/>
            <person name="Miller A.N."/>
            <person name="Grigoriev I.V."/>
            <person name="Debuchy R."/>
            <person name="Gladieux P."/>
            <person name="Thoren M.H."/>
            <person name="Johannesson H."/>
        </authorList>
    </citation>
    <scope>NUCLEOTIDE SEQUENCE</scope>
    <source>
        <strain evidence="2">PSN293</strain>
    </source>
</reference>
<organism evidence="2 3">
    <name type="scientific">Rhypophila decipiens</name>
    <dbReference type="NCBI Taxonomy" id="261697"/>
    <lineage>
        <taxon>Eukaryota</taxon>
        <taxon>Fungi</taxon>
        <taxon>Dikarya</taxon>
        <taxon>Ascomycota</taxon>
        <taxon>Pezizomycotina</taxon>
        <taxon>Sordariomycetes</taxon>
        <taxon>Sordariomycetidae</taxon>
        <taxon>Sordariales</taxon>
        <taxon>Naviculisporaceae</taxon>
        <taxon>Rhypophila</taxon>
    </lineage>
</organism>
<proteinExistence type="predicted"/>
<gene>
    <name evidence="2" type="ORF">QBC37DRAFT_203286</name>
</gene>
<sequence>MEDQTISLTTKSGASLKISTFFPPPSKEEQNNPLKHTLLVFLNGLILPRSLWAESIYHLLSLRASSHLPAGIITYDRYGQGDSDPDPSDPPDTPYGHDALTIITDLHQLLTQVSHQFLKRRLESLELVFVANSIGCPLARLYAARYPGSVAGVLCLDSMMANSDFVDSLFPDPDDAAFESGKLPPGISVEDIRFARERFRAFFHPSVTNPERFDRRNMAKLLPRAHGPVLPPVGGTQGRRPRVVVVGHDAVEFARQSEEGSLAVPKRITNAYVDPAWSEYNKGLTQLGESQDRTSPEGGNVKIAKGCGHFIQKDDPVFVAREISTLLDYLSRTPS</sequence>
<protein>
    <submittedName>
        <fullName evidence="2">Alpha/Beta hydrolase protein</fullName>
    </submittedName>
</protein>
<keyword evidence="2" id="KW-0378">Hydrolase</keyword>
<dbReference type="Pfam" id="PF12697">
    <property type="entry name" value="Abhydrolase_6"/>
    <property type="match status" value="1"/>
</dbReference>
<comment type="caution">
    <text evidence="2">The sequence shown here is derived from an EMBL/GenBank/DDBJ whole genome shotgun (WGS) entry which is preliminary data.</text>
</comment>
<dbReference type="Gene3D" id="3.40.50.1820">
    <property type="entry name" value="alpha/beta hydrolase"/>
    <property type="match status" value="1"/>
</dbReference>
<dbReference type="GO" id="GO:0016787">
    <property type="term" value="F:hydrolase activity"/>
    <property type="evidence" value="ECO:0007669"/>
    <property type="project" value="UniProtKB-KW"/>
</dbReference>
<dbReference type="SUPFAM" id="SSF53474">
    <property type="entry name" value="alpha/beta-Hydrolases"/>
    <property type="match status" value="1"/>
</dbReference>
<keyword evidence="3" id="KW-1185">Reference proteome</keyword>
<evidence type="ECO:0000259" key="1">
    <source>
        <dbReference type="Pfam" id="PF12697"/>
    </source>
</evidence>
<accession>A0AAN7B428</accession>